<dbReference type="InterPro" id="IPR038695">
    <property type="entry name" value="Saro_0823-like_sf"/>
</dbReference>
<organism evidence="1 2">
    <name type="scientific">Cellulomonas wangleii</name>
    <dbReference type="NCBI Taxonomy" id="2816956"/>
    <lineage>
        <taxon>Bacteria</taxon>
        <taxon>Bacillati</taxon>
        <taxon>Actinomycetota</taxon>
        <taxon>Actinomycetes</taxon>
        <taxon>Micrococcales</taxon>
        <taxon>Cellulomonadaceae</taxon>
        <taxon>Cellulomonas</taxon>
    </lineage>
</organism>
<reference evidence="1 2" key="1">
    <citation type="submission" date="2021-05" db="EMBL/GenBank/DDBJ databases">
        <title>Novel species in genus Cellulomonas.</title>
        <authorList>
            <person name="Zhang G."/>
        </authorList>
    </citation>
    <scope>NUCLEOTIDE SEQUENCE [LARGE SCALE GENOMIC DNA]</scope>
    <source>
        <strain evidence="2">zg-ZUI222</strain>
    </source>
</reference>
<gene>
    <name evidence="1" type="ORF">KG103_12940</name>
</gene>
<dbReference type="EMBL" id="CP074405">
    <property type="protein sequence ID" value="QVI61382.1"/>
    <property type="molecule type" value="Genomic_DNA"/>
</dbReference>
<dbReference type="Proteomes" id="UP000677804">
    <property type="component" value="Chromosome"/>
</dbReference>
<proteinExistence type="predicted"/>
<accession>A0ABX8D5Q8</accession>
<protein>
    <submittedName>
        <fullName evidence="1">DUF192 domain-containing protein</fullName>
    </submittedName>
</protein>
<sequence>MANSSARLFVDGREVADVVIADTWARRARGMLGRRPLPASMWFVGEAGVHGMGMTQPLDVALLDDAGRVVATTVLRPFGMTRPRRGVVDVLEAPRGSFAAWGLVVGSTLARHADDAAATGTG</sequence>
<keyword evidence="2" id="KW-1185">Reference proteome</keyword>
<dbReference type="RefSeq" id="WP_207338986.1">
    <property type="nucleotide sequence ID" value="NZ_CP074405.1"/>
</dbReference>
<dbReference type="InterPro" id="IPR003795">
    <property type="entry name" value="DUF192"/>
</dbReference>
<evidence type="ECO:0000313" key="2">
    <source>
        <dbReference type="Proteomes" id="UP000677804"/>
    </source>
</evidence>
<dbReference type="Gene3D" id="2.60.120.1140">
    <property type="entry name" value="Protein of unknown function DUF192"/>
    <property type="match status" value="1"/>
</dbReference>
<evidence type="ECO:0000313" key="1">
    <source>
        <dbReference type="EMBL" id="QVI61382.1"/>
    </source>
</evidence>
<name>A0ABX8D5Q8_9CELL</name>
<dbReference type="Pfam" id="PF02643">
    <property type="entry name" value="DUF192"/>
    <property type="match status" value="1"/>
</dbReference>